<dbReference type="InterPro" id="IPR038770">
    <property type="entry name" value="Na+/solute_symporter_sf"/>
</dbReference>
<keyword evidence="8" id="KW-0406">Ion transport</keyword>
<feature type="transmembrane region" description="Helical" evidence="11">
    <location>
        <begin position="237"/>
        <end position="253"/>
    </location>
</feature>
<dbReference type="Proteomes" id="UP000216024">
    <property type="component" value="Unassembled WGS sequence"/>
</dbReference>
<feature type="domain" description="Cation/H+ exchanger transmembrane" evidence="12">
    <location>
        <begin position="20"/>
        <end position="376"/>
    </location>
</feature>
<name>A0A267MFZ0_9FIRM</name>
<feature type="transmembrane region" description="Helical" evidence="11">
    <location>
        <begin position="182"/>
        <end position="201"/>
    </location>
</feature>
<evidence type="ECO:0000256" key="8">
    <source>
        <dbReference type="ARBA" id="ARBA00023065"/>
    </source>
</evidence>
<evidence type="ECO:0000256" key="4">
    <source>
        <dbReference type="ARBA" id="ARBA00022449"/>
    </source>
</evidence>
<dbReference type="GO" id="GO:0015297">
    <property type="term" value="F:antiporter activity"/>
    <property type="evidence" value="ECO:0007669"/>
    <property type="project" value="UniProtKB-KW"/>
</dbReference>
<evidence type="ECO:0000256" key="10">
    <source>
        <dbReference type="ARBA" id="ARBA00023201"/>
    </source>
</evidence>
<comment type="caution">
    <text evidence="13">The sequence shown here is derived from an EMBL/GenBank/DDBJ whole genome shotgun (WGS) entry which is preliminary data.</text>
</comment>
<dbReference type="EMBL" id="NIBG01000017">
    <property type="protein sequence ID" value="PAB58312.1"/>
    <property type="molecule type" value="Genomic_DNA"/>
</dbReference>
<dbReference type="RefSeq" id="WP_095134756.1">
    <property type="nucleotide sequence ID" value="NZ_NIBG01000017.1"/>
</dbReference>
<evidence type="ECO:0000256" key="11">
    <source>
        <dbReference type="SAM" id="Phobius"/>
    </source>
</evidence>
<feature type="transmembrane region" description="Helical" evidence="11">
    <location>
        <begin position="358"/>
        <end position="378"/>
    </location>
</feature>
<reference evidence="13 14" key="1">
    <citation type="submission" date="2017-06" db="EMBL/GenBank/DDBJ databases">
        <title>Draft genome sequence of anaerobic fermentative bacterium Anaeromicrobium sediminis DY2726D isolated from West Pacific Ocean sediments.</title>
        <authorList>
            <person name="Zeng X."/>
        </authorList>
    </citation>
    <scope>NUCLEOTIDE SEQUENCE [LARGE SCALE GENOMIC DNA]</scope>
    <source>
        <strain evidence="13 14">DY2726D</strain>
    </source>
</reference>
<feature type="transmembrane region" description="Helical" evidence="11">
    <location>
        <begin position="265"/>
        <end position="283"/>
    </location>
</feature>
<dbReference type="GO" id="GO:0016020">
    <property type="term" value="C:membrane"/>
    <property type="evidence" value="ECO:0007669"/>
    <property type="project" value="UniProtKB-SubCell"/>
</dbReference>
<keyword evidence="9 11" id="KW-0472">Membrane</keyword>
<accession>A0A267MFZ0</accession>
<dbReference type="PANTHER" id="PTHR43562:SF3">
    <property type="entry name" value="SODIUM ION_PROTON EXCHANGER (EUROFUNG)"/>
    <property type="match status" value="1"/>
</dbReference>
<dbReference type="AlphaFoldDB" id="A0A267MFZ0"/>
<keyword evidence="7" id="KW-0915">Sodium</keyword>
<organism evidence="13 14">
    <name type="scientific">Anaeromicrobium sediminis</name>
    <dbReference type="NCBI Taxonomy" id="1478221"/>
    <lineage>
        <taxon>Bacteria</taxon>
        <taxon>Bacillati</taxon>
        <taxon>Bacillota</taxon>
        <taxon>Clostridia</taxon>
        <taxon>Peptostreptococcales</taxon>
        <taxon>Thermotaleaceae</taxon>
        <taxon>Anaeromicrobium</taxon>
    </lineage>
</organism>
<dbReference type="GO" id="GO:1902600">
    <property type="term" value="P:proton transmembrane transport"/>
    <property type="evidence" value="ECO:0007669"/>
    <property type="project" value="InterPro"/>
</dbReference>
<evidence type="ECO:0000256" key="9">
    <source>
        <dbReference type="ARBA" id="ARBA00023136"/>
    </source>
</evidence>
<evidence type="ECO:0000256" key="5">
    <source>
        <dbReference type="ARBA" id="ARBA00022692"/>
    </source>
</evidence>
<comment type="similarity">
    <text evidence="2">Belongs to the monovalent cation:proton antiporter 2 (CPA2) transporter (TC 2.A.37) family.</text>
</comment>
<evidence type="ECO:0000313" key="14">
    <source>
        <dbReference type="Proteomes" id="UP000216024"/>
    </source>
</evidence>
<feature type="transmembrane region" description="Helical" evidence="11">
    <location>
        <begin position="213"/>
        <end position="231"/>
    </location>
</feature>
<keyword evidence="14" id="KW-1185">Reference proteome</keyword>
<proteinExistence type="inferred from homology"/>
<feature type="transmembrane region" description="Helical" evidence="11">
    <location>
        <begin position="116"/>
        <end position="135"/>
    </location>
</feature>
<protein>
    <recommendedName>
        <fullName evidence="12">Cation/H+ exchanger transmembrane domain-containing protein</fullName>
    </recommendedName>
</protein>
<evidence type="ECO:0000259" key="12">
    <source>
        <dbReference type="Pfam" id="PF00999"/>
    </source>
</evidence>
<feature type="transmembrane region" description="Helical" evidence="11">
    <location>
        <begin position="56"/>
        <end position="77"/>
    </location>
</feature>
<dbReference type="Gene3D" id="1.20.1530.20">
    <property type="match status" value="1"/>
</dbReference>
<comment type="subcellular location">
    <subcellularLocation>
        <location evidence="1">Membrane</location>
        <topology evidence="1">Multi-pass membrane protein</topology>
    </subcellularLocation>
</comment>
<evidence type="ECO:0000256" key="3">
    <source>
        <dbReference type="ARBA" id="ARBA00022448"/>
    </source>
</evidence>
<dbReference type="Pfam" id="PF00999">
    <property type="entry name" value="Na_H_Exchanger"/>
    <property type="match status" value="1"/>
</dbReference>
<keyword evidence="10" id="KW-0739">Sodium transport</keyword>
<evidence type="ECO:0000313" key="13">
    <source>
        <dbReference type="EMBL" id="PAB58312.1"/>
    </source>
</evidence>
<keyword evidence="4" id="KW-0050">Antiport</keyword>
<keyword evidence="5 11" id="KW-0812">Transmembrane</keyword>
<dbReference type="OrthoDB" id="9793589at2"/>
<evidence type="ECO:0000256" key="7">
    <source>
        <dbReference type="ARBA" id="ARBA00023053"/>
    </source>
</evidence>
<sequence>MELAPKLEYLLHIGIILLGAQIGGIISRRLRQPVVLGQIIVGILLGINLIEKTELVGQLAEIGVIFLMFIAGLETDVDELKASGKSSTAIAILGVVVPMGLVSGAAYLMGQSMPSSIILGLISIATSVSISVQTLKEIGFLRSKQGIAILGAAIIDDIIGIILLTLTIGMVRPNAESGVLSVILKIITFFIITFVLGYIIIKVVLKIHHKFNLRRVIVSYSLIFCVLLAYLSEDLGVAAVTGAYFAGVILSMTPYRHKISHDIQIVSDSFFTPIFFVSIGLGVELNELGYAITFSLILLGLGIIGKIFGCGFGARATGFSVKESLQVGIGMVPRAEVSIIIANLALSLNLIGDKEFSSAIVLVVATTLMTPSLLKWSFKGYELEKR</sequence>
<dbReference type="PANTHER" id="PTHR43562">
    <property type="entry name" value="NAPA-TYPE SODIUM/HYDROGEN ANTIPORTER"/>
    <property type="match status" value="1"/>
</dbReference>
<feature type="transmembrane region" description="Helical" evidence="11">
    <location>
        <begin position="147"/>
        <end position="170"/>
    </location>
</feature>
<evidence type="ECO:0000256" key="6">
    <source>
        <dbReference type="ARBA" id="ARBA00022989"/>
    </source>
</evidence>
<feature type="transmembrane region" description="Helical" evidence="11">
    <location>
        <begin position="289"/>
        <end position="314"/>
    </location>
</feature>
<feature type="transmembrane region" description="Helical" evidence="11">
    <location>
        <begin position="33"/>
        <end position="50"/>
    </location>
</feature>
<feature type="transmembrane region" description="Helical" evidence="11">
    <location>
        <begin position="335"/>
        <end position="352"/>
    </location>
</feature>
<evidence type="ECO:0000256" key="1">
    <source>
        <dbReference type="ARBA" id="ARBA00004141"/>
    </source>
</evidence>
<feature type="transmembrane region" description="Helical" evidence="11">
    <location>
        <begin position="89"/>
        <end position="110"/>
    </location>
</feature>
<gene>
    <name evidence="13" type="ORF">CCE28_16075</name>
</gene>
<evidence type="ECO:0000256" key="2">
    <source>
        <dbReference type="ARBA" id="ARBA00005551"/>
    </source>
</evidence>
<dbReference type="InterPro" id="IPR006153">
    <property type="entry name" value="Cation/H_exchanger_TM"/>
</dbReference>
<feature type="transmembrane region" description="Helical" evidence="11">
    <location>
        <begin position="6"/>
        <end position="26"/>
    </location>
</feature>
<keyword evidence="6 11" id="KW-1133">Transmembrane helix</keyword>
<keyword evidence="3" id="KW-0813">Transport</keyword>
<dbReference type="GO" id="GO:0006814">
    <property type="term" value="P:sodium ion transport"/>
    <property type="evidence" value="ECO:0007669"/>
    <property type="project" value="UniProtKB-KW"/>
</dbReference>